<feature type="repeat" description="ANK" evidence="3">
    <location>
        <begin position="217"/>
        <end position="241"/>
    </location>
</feature>
<protein>
    <submittedName>
        <fullName evidence="7">ANK_REP_REGION domain-containing protein</fullName>
    </submittedName>
</protein>
<evidence type="ECO:0000256" key="3">
    <source>
        <dbReference type="PROSITE-ProRule" id="PRU00023"/>
    </source>
</evidence>
<gene>
    <name evidence="5" type="ORF">HNAJ_LOCUS3883</name>
</gene>
<dbReference type="PROSITE" id="PS50088">
    <property type="entry name" value="ANK_REPEAT"/>
    <property type="match status" value="4"/>
</dbReference>
<evidence type="ECO:0000256" key="1">
    <source>
        <dbReference type="ARBA" id="ARBA00022737"/>
    </source>
</evidence>
<proteinExistence type="predicted"/>
<dbReference type="InterPro" id="IPR002110">
    <property type="entry name" value="Ankyrin_rpt"/>
</dbReference>
<dbReference type="InterPro" id="IPR036770">
    <property type="entry name" value="Ankyrin_rpt-contain_sf"/>
</dbReference>
<keyword evidence="4" id="KW-0472">Membrane</keyword>
<dbReference type="STRING" id="102285.A0A0R3T9Z6"/>
<organism evidence="7">
    <name type="scientific">Rodentolepis nana</name>
    <name type="common">Dwarf tapeworm</name>
    <name type="synonym">Hymenolepis nana</name>
    <dbReference type="NCBI Taxonomy" id="102285"/>
    <lineage>
        <taxon>Eukaryota</taxon>
        <taxon>Metazoa</taxon>
        <taxon>Spiralia</taxon>
        <taxon>Lophotrochozoa</taxon>
        <taxon>Platyhelminthes</taxon>
        <taxon>Cestoda</taxon>
        <taxon>Eucestoda</taxon>
        <taxon>Cyclophyllidea</taxon>
        <taxon>Hymenolepididae</taxon>
        <taxon>Rodentolepis</taxon>
    </lineage>
</organism>
<feature type="repeat" description="ANK" evidence="3">
    <location>
        <begin position="51"/>
        <end position="83"/>
    </location>
</feature>
<dbReference type="AlphaFoldDB" id="A0A0R3T9Z6"/>
<dbReference type="PANTHER" id="PTHR24188:SF29">
    <property type="entry name" value="GH09064P"/>
    <property type="match status" value="1"/>
</dbReference>
<evidence type="ECO:0000256" key="2">
    <source>
        <dbReference type="ARBA" id="ARBA00023043"/>
    </source>
</evidence>
<dbReference type="Proteomes" id="UP000278807">
    <property type="component" value="Unassembled WGS sequence"/>
</dbReference>
<dbReference type="PANTHER" id="PTHR24188">
    <property type="entry name" value="ANKYRIN REPEAT PROTEIN"/>
    <property type="match status" value="1"/>
</dbReference>
<dbReference type="Pfam" id="PF12796">
    <property type="entry name" value="Ank_2"/>
    <property type="match status" value="3"/>
</dbReference>
<dbReference type="WBParaSite" id="HNAJ_0000388501-mRNA-1">
    <property type="protein sequence ID" value="HNAJ_0000388501-mRNA-1"/>
    <property type="gene ID" value="HNAJ_0000388501"/>
</dbReference>
<sequence>MEKFVHLKADANSRLFAKSATALMVAASLGFSEILRILLSQGVSINARDSDGNFAIHLAAERGQLESVRLLMEKGGLANVGNNRFHTPLMLAAAKGHAHVVSHLLDNGVNMAYKLNKNFDSELTLAARYNHLDVVKVLLSKADVGIDRSGELNEAYASALLSSSNEIVETLLSAGADVNHFEPPTLLPLFVAIGRKDVEFVKTLHRHGVDLTRFDDEGYSPLMYAVIRENLEAVKFLISIGKYILRCDIIIIILVYLIKIMKLGA</sequence>
<evidence type="ECO:0000313" key="7">
    <source>
        <dbReference type="WBParaSite" id="HNAJ_0000388501-mRNA-1"/>
    </source>
</evidence>
<evidence type="ECO:0000256" key="4">
    <source>
        <dbReference type="SAM" id="Phobius"/>
    </source>
</evidence>
<keyword evidence="2 3" id="KW-0040">ANK repeat</keyword>
<dbReference type="SMART" id="SM00248">
    <property type="entry name" value="ANK"/>
    <property type="match status" value="7"/>
</dbReference>
<dbReference type="OrthoDB" id="7464126at2759"/>
<name>A0A0R3T9Z6_RODNA</name>
<dbReference type="SUPFAM" id="SSF48403">
    <property type="entry name" value="Ankyrin repeat"/>
    <property type="match status" value="1"/>
</dbReference>
<feature type="transmembrane region" description="Helical" evidence="4">
    <location>
        <begin position="243"/>
        <end position="261"/>
    </location>
</feature>
<feature type="repeat" description="ANK" evidence="3">
    <location>
        <begin position="84"/>
        <end position="116"/>
    </location>
</feature>
<keyword evidence="4" id="KW-0812">Transmembrane</keyword>
<dbReference type="Gene3D" id="1.25.40.20">
    <property type="entry name" value="Ankyrin repeat-containing domain"/>
    <property type="match status" value="2"/>
</dbReference>
<keyword evidence="6" id="KW-1185">Reference proteome</keyword>
<reference evidence="7" key="1">
    <citation type="submission" date="2017-02" db="UniProtKB">
        <authorList>
            <consortium name="WormBaseParasite"/>
        </authorList>
    </citation>
    <scope>IDENTIFICATION</scope>
</reference>
<reference evidence="5 6" key="2">
    <citation type="submission" date="2018-11" db="EMBL/GenBank/DDBJ databases">
        <authorList>
            <consortium name="Pathogen Informatics"/>
        </authorList>
    </citation>
    <scope>NUCLEOTIDE SEQUENCE [LARGE SCALE GENOMIC DNA]</scope>
</reference>
<keyword evidence="4" id="KW-1133">Transmembrane helix</keyword>
<accession>A0A0R3T9Z6</accession>
<evidence type="ECO:0000313" key="5">
    <source>
        <dbReference type="EMBL" id="VDN99742.1"/>
    </source>
</evidence>
<dbReference type="PRINTS" id="PR01415">
    <property type="entry name" value="ANKYRIN"/>
</dbReference>
<evidence type="ECO:0000313" key="6">
    <source>
        <dbReference type="Proteomes" id="UP000278807"/>
    </source>
</evidence>
<keyword evidence="1" id="KW-0677">Repeat</keyword>
<feature type="repeat" description="ANK" evidence="3">
    <location>
        <begin position="18"/>
        <end position="50"/>
    </location>
</feature>
<dbReference type="EMBL" id="UZAE01002438">
    <property type="protein sequence ID" value="VDN99742.1"/>
    <property type="molecule type" value="Genomic_DNA"/>
</dbReference>
<dbReference type="PROSITE" id="PS50297">
    <property type="entry name" value="ANK_REP_REGION"/>
    <property type="match status" value="4"/>
</dbReference>